<proteinExistence type="inferred from homology"/>
<dbReference type="InterPro" id="IPR043140">
    <property type="entry name" value="Ribosomal_uS14_sf"/>
</dbReference>
<evidence type="ECO:0000256" key="4">
    <source>
        <dbReference type="ARBA" id="ARBA00011542"/>
    </source>
</evidence>
<dbReference type="GO" id="GO:0005791">
    <property type="term" value="C:rough endoplasmic reticulum"/>
    <property type="evidence" value="ECO:0007669"/>
    <property type="project" value="UniProtKB-SubCell"/>
</dbReference>
<evidence type="ECO:0000256" key="8">
    <source>
        <dbReference type="ARBA" id="ARBA00035167"/>
    </source>
</evidence>
<dbReference type="Pfam" id="PF00253">
    <property type="entry name" value="Ribosomal_S14"/>
    <property type="match status" value="1"/>
</dbReference>
<feature type="chain" id="PRO_5034624626" description="Small ribosomal subunit protein uS14" evidence="11">
    <location>
        <begin position="18"/>
        <end position="55"/>
    </location>
</feature>
<organism evidence="12 13">
    <name type="scientific">Theropithecus gelada</name>
    <name type="common">Gelada baboon</name>
    <dbReference type="NCBI Taxonomy" id="9565"/>
    <lineage>
        <taxon>Eukaryota</taxon>
        <taxon>Metazoa</taxon>
        <taxon>Chordata</taxon>
        <taxon>Craniata</taxon>
        <taxon>Vertebrata</taxon>
        <taxon>Euteleostomi</taxon>
        <taxon>Mammalia</taxon>
        <taxon>Eutheria</taxon>
        <taxon>Euarchontoglires</taxon>
        <taxon>Primates</taxon>
        <taxon>Haplorrhini</taxon>
        <taxon>Catarrhini</taxon>
        <taxon>Cercopithecidae</taxon>
        <taxon>Cercopithecinae</taxon>
        <taxon>Theropithecus</taxon>
    </lineage>
</organism>
<dbReference type="Ensembl" id="ENSTGET00000026785.1">
    <property type="protein sequence ID" value="ENSTGEP00000022434.1"/>
    <property type="gene ID" value="ENSTGEG00000018165.1"/>
</dbReference>
<reference evidence="12" key="1">
    <citation type="submission" date="2018-05" db="EMBL/GenBank/DDBJ databases">
        <title>Whole genome of Theropithecus gelada.</title>
        <authorList>
            <person name="Chiou K.L."/>
            <person name="Snyder-Mackler N."/>
        </authorList>
    </citation>
    <scope>NUCLEOTIDE SEQUENCE [LARGE SCALE GENOMIC DNA]</scope>
</reference>
<keyword evidence="5" id="KW-0479">Metal-binding</keyword>
<dbReference type="Gene3D" id="4.10.830.10">
    <property type="entry name" value="30s Ribosomal Protein S14, Chain N"/>
    <property type="match status" value="1"/>
</dbReference>
<comment type="subcellular location">
    <subcellularLocation>
        <location evidence="2">Cytoplasm</location>
        <location evidence="2">Cytosol</location>
    </subcellularLocation>
    <subcellularLocation>
        <location evidence="1">Rough endoplasmic reticulum</location>
    </subcellularLocation>
</comment>
<dbReference type="InterPro" id="IPR001209">
    <property type="entry name" value="Ribosomal_uS14"/>
</dbReference>
<keyword evidence="11" id="KW-0732">Signal</keyword>
<evidence type="ECO:0000256" key="9">
    <source>
        <dbReference type="ARBA" id="ARBA00035455"/>
    </source>
</evidence>
<reference evidence="12" key="2">
    <citation type="submission" date="2025-08" db="UniProtKB">
        <authorList>
            <consortium name="Ensembl"/>
        </authorList>
    </citation>
    <scope>IDENTIFICATION</scope>
</reference>
<evidence type="ECO:0000256" key="6">
    <source>
        <dbReference type="ARBA" id="ARBA00022980"/>
    </source>
</evidence>
<evidence type="ECO:0000256" key="11">
    <source>
        <dbReference type="SAM" id="SignalP"/>
    </source>
</evidence>
<evidence type="ECO:0000256" key="10">
    <source>
        <dbReference type="ARBA" id="ARBA00045746"/>
    </source>
</evidence>
<dbReference type="GO" id="GO:0008270">
    <property type="term" value="F:zinc ion binding"/>
    <property type="evidence" value="ECO:0007669"/>
    <property type="project" value="InterPro"/>
</dbReference>
<feature type="signal peptide" evidence="11">
    <location>
        <begin position="1"/>
        <end position="17"/>
    </location>
</feature>
<name>A0A8D2FMS2_THEGE</name>
<dbReference type="PANTHER" id="PTHR12010:SF26">
    <property type="entry name" value="SMALL RIBOSOMAL SUBUNIT PROTEIN US14"/>
    <property type="match status" value="1"/>
</dbReference>
<evidence type="ECO:0000256" key="3">
    <source>
        <dbReference type="ARBA" id="ARBA00009083"/>
    </source>
</evidence>
<evidence type="ECO:0000256" key="1">
    <source>
        <dbReference type="ARBA" id="ARBA00004427"/>
    </source>
</evidence>
<accession>A0A8D2FMS2</accession>
<dbReference type="InterPro" id="IPR039744">
    <property type="entry name" value="RIbosomal_uS14_euk_arc"/>
</dbReference>
<evidence type="ECO:0000256" key="7">
    <source>
        <dbReference type="ARBA" id="ARBA00023274"/>
    </source>
</evidence>
<protein>
    <recommendedName>
        <fullName evidence="8">Small ribosomal subunit protein uS14</fullName>
    </recommendedName>
    <alternativeName>
        <fullName evidence="9">40S ribosomal protein S29</fullName>
    </alternativeName>
</protein>
<dbReference type="PANTHER" id="PTHR12010">
    <property type="entry name" value="40S RIBOSOMAL PROTEIN S29"/>
    <property type="match status" value="1"/>
</dbReference>
<evidence type="ECO:0000313" key="13">
    <source>
        <dbReference type="Proteomes" id="UP000694411"/>
    </source>
</evidence>
<evidence type="ECO:0000313" key="12">
    <source>
        <dbReference type="Ensembl" id="ENSTGEP00000022434.1"/>
    </source>
</evidence>
<dbReference type="AlphaFoldDB" id="A0A8D2FMS2"/>
<dbReference type="Proteomes" id="UP000694411">
    <property type="component" value="Chromosome 19"/>
</dbReference>
<keyword evidence="13" id="KW-1185">Reference proteome</keyword>
<keyword evidence="7" id="KW-0687">Ribonucleoprotein</keyword>
<evidence type="ECO:0000256" key="2">
    <source>
        <dbReference type="ARBA" id="ARBA00004514"/>
    </source>
</evidence>
<reference evidence="12" key="3">
    <citation type="submission" date="2025-09" db="UniProtKB">
        <authorList>
            <consortium name="Ensembl"/>
        </authorList>
    </citation>
    <scope>IDENTIFICATION</scope>
</reference>
<keyword evidence="6" id="KW-0689">Ribosomal protein</keyword>
<comment type="subunit">
    <text evidence="4">Component of the 40S small ribosomal subunit.</text>
</comment>
<dbReference type="GO" id="GO:0002181">
    <property type="term" value="P:cytoplasmic translation"/>
    <property type="evidence" value="ECO:0007669"/>
    <property type="project" value="TreeGrafter"/>
</dbReference>
<dbReference type="FunFam" id="4.10.830.10:FF:000002">
    <property type="entry name" value="40S ribosomal protein S29"/>
    <property type="match status" value="1"/>
</dbReference>
<dbReference type="GO" id="GO:0022627">
    <property type="term" value="C:cytosolic small ribosomal subunit"/>
    <property type="evidence" value="ECO:0007669"/>
    <property type="project" value="TreeGrafter"/>
</dbReference>
<evidence type="ECO:0000256" key="5">
    <source>
        <dbReference type="ARBA" id="ARBA00022723"/>
    </source>
</evidence>
<sequence length="55" mass="6602">MDFDILVIFFQIILCNSHSCHICSNWHGLIRKYGLHMCHQCFRQYVKDIGFIKLD</sequence>
<comment type="similarity">
    <text evidence="3">Belongs to the universal ribosomal protein uS14 family.</text>
</comment>
<dbReference type="GO" id="GO:0003735">
    <property type="term" value="F:structural constituent of ribosome"/>
    <property type="evidence" value="ECO:0007669"/>
    <property type="project" value="InterPro"/>
</dbReference>
<comment type="function">
    <text evidence="10">Component of the small ribosomal subunit. The ribosome is a large ribonucleoprotein complex responsible for the synthesis of proteins in the cell.</text>
</comment>